<sequence>MSTAADSCKQTRAATKTEEQFSPAVITKDRHAEHLSMINRMVYKTPDKNTWGD</sequence>
<protein>
    <submittedName>
        <fullName evidence="2">Uncharacterized protein</fullName>
    </submittedName>
</protein>
<dbReference type="RefSeq" id="WP_233730532.1">
    <property type="nucleotide sequence ID" value="NZ_JAJVCN010000003.1"/>
</dbReference>
<feature type="region of interest" description="Disordered" evidence="1">
    <location>
        <begin position="1"/>
        <end position="23"/>
    </location>
</feature>
<accession>A0ABS8ZPI8</accession>
<proteinExistence type="predicted"/>
<reference evidence="2 3" key="1">
    <citation type="submission" date="2021-12" db="EMBL/GenBank/DDBJ databases">
        <title>Genome sequence of Kibdelosporangium philippinense ATCC 49844.</title>
        <authorList>
            <person name="Fedorov E.A."/>
            <person name="Omeragic M."/>
            <person name="Shalygina K.F."/>
            <person name="Maclea K.S."/>
        </authorList>
    </citation>
    <scope>NUCLEOTIDE SEQUENCE [LARGE SCALE GENOMIC DNA]</scope>
    <source>
        <strain evidence="2 3">ATCC 49844</strain>
    </source>
</reference>
<evidence type="ECO:0000313" key="2">
    <source>
        <dbReference type="EMBL" id="MCE7009103.1"/>
    </source>
</evidence>
<name>A0ABS8ZPI8_9PSEU</name>
<gene>
    <name evidence="2" type="ORF">LWC34_40770</name>
</gene>
<feature type="compositionally biased region" description="Polar residues" evidence="1">
    <location>
        <begin position="1"/>
        <end position="14"/>
    </location>
</feature>
<dbReference type="Proteomes" id="UP001521150">
    <property type="component" value="Unassembled WGS sequence"/>
</dbReference>
<organism evidence="2 3">
    <name type="scientific">Kibdelosporangium philippinense</name>
    <dbReference type="NCBI Taxonomy" id="211113"/>
    <lineage>
        <taxon>Bacteria</taxon>
        <taxon>Bacillati</taxon>
        <taxon>Actinomycetota</taxon>
        <taxon>Actinomycetes</taxon>
        <taxon>Pseudonocardiales</taxon>
        <taxon>Pseudonocardiaceae</taxon>
        <taxon>Kibdelosporangium</taxon>
    </lineage>
</organism>
<evidence type="ECO:0000313" key="3">
    <source>
        <dbReference type="Proteomes" id="UP001521150"/>
    </source>
</evidence>
<dbReference type="EMBL" id="JAJVCN010000003">
    <property type="protein sequence ID" value="MCE7009103.1"/>
    <property type="molecule type" value="Genomic_DNA"/>
</dbReference>
<keyword evidence="3" id="KW-1185">Reference proteome</keyword>
<comment type="caution">
    <text evidence="2">The sequence shown here is derived from an EMBL/GenBank/DDBJ whole genome shotgun (WGS) entry which is preliminary data.</text>
</comment>
<evidence type="ECO:0000256" key="1">
    <source>
        <dbReference type="SAM" id="MobiDB-lite"/>
    </source>
</evidence>